<protein>
    <submittedName>
        <fullName evidence="1">Uncharacterized protein</fullName>
    </submittedName>
</protein>
<evidence type="ECO:0000313" key="1">
    <source>
        <dbReference type="EMBL" id="KAK5637340.1"/>
    </source>
</evidence>
<dbReference type="AlphaFoldDB" id="A0AAN7Z513"/>
<name>A0AAN7Z513_9PEZI</name>
<dbReference type="Proteomes" id="UP001305414">
    <property type="component" value="Unassembled WGS sequence"/>
</dbReference>
<sequence>MIESSMVGLRPILWYMGTKMREPAQKDQSLDISNSHQLRWSVLTEAEETIWVVHQLRCVAGSSTEQLSEVVDIDARANQSTIS</sequence>
<evidence type="ECO:0000313" key="2">
    <source>
        <dbReference type="Proteomes" id="UP001305414"/>
    </source>
</evidence>
<dbReference type="EMBL" id="JAWHQM010000110">
    <property type="protein sequence ID" value="KAK5637340.1"/>
    <property type="molecule type" value="Genomic_DNA"/>
</dbReference>
<keyword evidence="2" id="KW-1185">Reference proteome</keyword>
<gene>
    <name evidence="1" type="ORF">RRF57_013052</name>
</gene>
<comment type="caution">
    <text evidence="1">The sequence shown here is derived from an EMBL/GenBank/DDBJ whole genome shotgun (WGS) entry which is preliminary data.</text>
</comment>
<proteinExistence type="predicted"/>
<organism evidence="1 2">
    <name type="scientific">Xylaria bambusicola</name>
    <dbReference type="NCBI Taxonomy" id="326684"/>
    <lineage>
        <taxon>Eukaryota</taxon>
        <taxon>Fungi</taxon>
        <taxon>Dikarya</taxon>
        <taxon>Ascomycota</taxon>
        <taxon>Pezizomycotina</taxon>
        <taxon>Sordariomycetes</taxon>
        <taxon>Xylariomycetidae</taxon>
        <taxon>Xylariales</taxon>
        <taxon>Xylariaceae</taxon>
        <taxon>Xylaria</taxon>
    </lineage>
</organism>
<accession>A0AAN7Z513</accession>
<reference evidence="1 2" key="1">
    <citation type="submission" date="2023-10" db="EMBL/GenBank/DDBJ databases">
        <title>Draft genome sequence of Xylaria bambusicola isolate GMP-LS, the root and basal stem rot pathogen of sugarcane in Indonesia.</title>
        <authorList>
            <person name="Selvaraj P."/>
            <person name="Muralishankar V."/>
            <person name="Muruganantham S."/>
            <person name="Sp S."/>
            <person name="Haryani S."/>
            <person name="Lau K.J.X."/>
            <person name="Naqvi N.I."/>
        </authorList>
    </citation>
    <scope>NUCLEOTIDE SEQUENCE [LARGE SCALE GENOMIC DNA]</scope>
    <source>
        <strain evidence="1">GMP-LS</strain>
    </source>
</reference>